<dbReference type="Gene3D" id="3.40.50.1010">
    <property type="entry name" value="5'-nuclease"/>
    <property type="match status" value="1"/>
</dbReference>
<sequence>MRIDEALVGVSRLFLDTAPVIYQVERIPHFMDVIDPIFDRLDRDITSVISPVTLAECLGAAIRLNLVTLEQTYLNLLDRKDVIFVETTLAIARETARIRFKYNFLQLADALQVATALQSGCEAFLTNNAQLKQVKELRMLVVKEMQV</sequence>
<name>A0A098TNC7_9CYAN</name>
<dbReference type="STRING" id="1497020.DO97_10585"/>
<evidence type="ECO:0000259" key="1">
    <source>
        <dbReference type="Pfam" id="PF01850"/>
    </source>
</evidence>
<protein>
    <submittedName>
        <fullName evidence="2">Twitching motility protein PilT</fullName>
    </submittedName>
</protein>
<organism evidence="2 3">
    <name type="scientific">Neosynechococcus sphagnicola sy1</name>
    <dbReference type="NCBI Taxonomy" id="1497020"/>
    <lineage>
        <taxon>Bacteria</taxon>
        <taxon>Bacillati</taxon>
        <taxon>Cyanobacteriota</taxon>
        <taxon>Cyanophyceae</taxon>
        <taxon>Neosynechococcales</taxon>
        <taxon>Neosynechococcaceae</taxon>
        <taxon>Neosynechococcus</taxon>
    </lineage>
</organism>
<feature type="domain" description="PIN" evidence="1">
    <location>
        <begin position="14"/>
        <end position="136"/>
    </location>
</feature>
<reference evidence="2 3" key="1">
    <citation type="journal article" date="2014" name="Mol. Ecol.">
        <title>Evolution of Synechococcus.</title>
        <authorList>
            <person name="Dvorak P."/>
            <person name="Casamatta D."/>
            <person name="Hasler P."/>
            <person name="Poulickova A."/>
            <person name="Ondrej V."/>
            <person name="Sanges R."/>
        </authorList>
    </citation>
    <scope>NUCLEOTIDE SEQUENCE [LARGE SCALE GENOMIC DNA]</scope>
    <source>
        <strain evidence="2 3">CAUP A 1101</strain>
    </source>
</reference>
<dbReference type="AlphaFoldDB" id="A0A098TNC7"/>
<dbReference type="InterPro" id="IPR029060">
    <property type="entry name" value="PIN-like_dom_sf"/>
</dbReference>
<dbReference type="EMBL" id="JJML01000003">
    <property type="protein sequence ID" value="KGF73830.1"/>
    <property type="molecule type" value="Genomic_DNA"/>
</dbReference>
<dbReference type="Proteomes" id="UP000030170">
    <property type="component" value="Unassembled WGS sequence"/>
</dbReference>
<dbReference type="Pfam" id="PF01850">
    <property type="entry name" value="PIN"/>
    <property type="match status" value="1"/>
</dbReference>
<evidence type="ECO:0000313" key="2">
    <source>
        <dbReference type="EMBL" id="KGF73830.1"/>
    </source>
</evidence>
<evidence type="ECO:0000313" key="3">
    <source>
        <dbReference type="Proteomes" id="UP000030170"/>
    </source>
</evidence>
<dbReference type="InterPro" id="IPR002716">
    <property type="entry name" value="PIN_dom"/>
</dbReference>
<proteinExistence type="predicted"/>
<comment type="caution">
    <text evidence="2">The sequence shown here is derived from an EMBL/GenBank/DDBJ whole genome shotgun (WGS) entry which is preliminary data.</text>
</comment>
<gene>
    <name evidence="2" type="ORF">DO97_10585</name>
</gene>
<dbReference type="OrthoDB" id="574461at2"/>
<accession>A0A098TNC7</accession>
<dbReference type="SUPFAM" id="SSF88723">
    <property type="entry name" value="PIN domain-like"/>
    <property type="match status" value="1"/>
</dbReference>
<keyword evidence="3" id="KW-1185">Reference proteome</keyword>